<dbReference type="RefSeq" id="XP_033445403.1">
    <property type="nucleotide sequence ID" value="XM_033588736.1"/>
</dbReference>
<dbReference type="EMBL" id="ML978987">
    <property type="protein sequence ID" value="KAF1925151.1"/>
    <property type="molecule type" value="Genomic_DNA"/>
</dbReference>
<gene>
    <name evidence="1" type="ORF">M421DRAFT_265856</name>
</gene>
<accession>A0A6A5RAA4</accession>
<name>A0A6A5RAA4_9PLEO</name>
<keyword evidence="2" id="KW-1185">Reference proteome</keyword>
<reference evidence="1" key="1">
    <citation type="journal article" date="2020" name="Stud. Mycol.">
        <title>101 Dothideomycetes genomes: a test case for predicting lifestyles and emergence of pathogens.</title>
        <authorList>
            <person name="Haridas S."/>
            <person name="Albert R."/>
            <person name="Binder M."/>
            <person name="Bloem J."/>
            <person name="Labutti K."/>
            <person name="Salamov A."/>
            <person name="Andreopoulos B."/>
            <person name="Baker S."/>
            <person name="Barry K."/>
            <person name="Bills G."/>
            <person name="Bluhm B."/>
            <person name="Cannon C."/>
            <person name="Castanera R."/>
            <person name="Culley D."/>
            <person name="Daum C."/>
            <person name="Ezra D."/>
            <person name="Gonzalez J."/>
            <person name="Henrissat B."/>
            <person name="Kuo A."/>
            <person name="Liang C."/>
            <person name="Lipzen A."/>
            <person name="Lutzoni F."/>
            <person name="Magnuson J."/>
            <person name="Mondo S."/>
            <person name="Nolan M."/>
            <person name="Ohm R."/>
            <person name="Pangilinan J."/>
            <person name="Park H.-J."/>
            <person name="Ramirez L."/>
            <person name="Alfaro M."/>
            <person name="Sun H."/>
            <person name="Tritt A."/>
            <person name="Yoshinaga Y."/>
            <person name="Zwiers L.-H."/>
            <person name="Turgeon B."/>
            <person name="Goodwin S."/>
            <person name="Spatafora J."/>
            <person name="Crous P."/>
            <person name="Grigoriev I."/>
        </authorList>
    </citation>
    <scope>NUCLEOTIDE SEQUENCE</scope>
    <source>
        <strain evidence="1">CBS 183.55</strain>
    </source>
</reference>
<sequence length="218" mass="24321">MCSSPEPSGPLRTLPDGGCATAETSRLRALSQQRLRRPIAQRAQSLAHVRWTASTLPLPRPCWADCAMLRFVVWNMVWCKTAVYLGTAGVRTQYSWYQRCNALACQVPTCIAAKAAQHQGSFDEVVMTLLQGLPVWPASTKSSARLEKQRGRPVYRELPCRLVWGLDGSTLVAEPTSPSPCMILPCLDEVVEEVRADNWEPPAPSRLQDECWKANRRT</sequence>
<evidence type="ECO:0000313" key="2">
    <source>
        <dbReference type="Proteomes" id="UP000800082"/>
    </source>
</evidence>
<evidence type="ECO:0000313" key="1">
    <source>
        <dbReference type="EMBL" id="KAF1925151.1"/>
    </source>
</evidence>
<dbReference type="AlphaFoldDB" id="A0A6A5RAA4"/>
<proteinExistence type="predicted"/>
<dbReference type="GeneID" id="54346383"/>
<organism evidence="1 2">
    <name type="scientific">Didymella exigua CBS 183.55</name>
    <dbReference type="NCBI Taxonomy" id="1150837"/>
    <lineage>
        <taxon>Eukaryota</taxon>
        <taxon>Fungi</taxon>
        <taxon>Dikarya</taxon>
        <taxon>Ascomycota</taxon>
        <taxon>Pezizomycotina</taxon>
        <taxon>Dothideomycetes</taxon>
        <taxon>Pleosporomycetidae</taxon>
        <taxon>Pleosporales</taxon>
        <taxon>Pleosporineae</taxon>
        <taxon>Didymellaceae</taxon>
        <taxon>Didymella</taxon>
    </lineage>
</organism>
<dbReference type="Proteomes" id="UP000800082">
    <property type="component" value="Unassembled WGS sequence"/>
</dbReference>
<protein>
    <submittedName>
        <fullName evidence="1">Uncharacterized protein</fullName>
    </submittedName>
</protein>